<feature type="region of interest" description="Disordered" evidence="1">
    <location>
        <begin position="55"/>
        <end position="186"/>
    </location>
</feature>
<feature type="compositionally biased region" description="Low complexity" evidence="1">
    <location>
        <begin position="86"/>
        <end position="96"/>
    </location>
</feature>
<sequence length="339" mass="36856">MPAPLGKPVLRARDLSFRSVWKELKANGWTSKNAPSRSLDDGTATSAQFYAQAANVSTRVAEPDAETAAPTTPQQRPNHKRLDPEATASSPAATDPPRTPSIRARGMQQRSPRSRPPSSRRLLIATSPHVSNSTYDDTADDTGDDLDADDYDSVDWTGDSAEEGEVQVGTSADVMADKDDDLSCPASDEDAAQYGAMDSGDEAALDDIDTGEEGEIIPDVLEVDNDTYAPDATELVIAHEIRFAEQFLEKIGGEQAVLAGNLQNKVLRKMSANGWEDIEQPSLFDYMQSPYEPVDNEASYPGLRQGYSGANPDALRYGESPIALFFHFMPVPHWQHIAI</sequence>
<gene>
    <name evidence="2" type="ORF">PC117_g26065</name>
</gene>
<evidence type="ECO:0000313" key="2">
    <source>
        <dbReference type="EMBL" id="KAG2883227.1"/>
    </source>
</evidence>
<proteinExistence type="predicted"/>
<dbReference type="AlphaFoldDB" id="A0A8T1AMT7"/>
<evidence type="ECO:0000313" key="3">
    <source>
        <dbReference type="Proteomes" id="UP000736787"/>
    </source>
</evidence>
<dbReference type="EMBL" id="RCMK01002243">
    <property type="protein sequence ID" value="KAG2883227.1"/>
    <property type="molecule type" value="Genomic_DNA"/>
</dbReference>
<accession>A0A8T1AMT7</accession>
<dbReference type="PANTHER" id="PTHR37069">
    <property type="entry name" value="DDE_TNP_1_7 DOMAIN-CONTAINING PROTEIN"/>
    <property type="match status" value="1"/>
</dbReference>
<feature type="compositionally biased region" description="Acidic residues" evidence="1">
    <location>
        <begin position="137"/>
        <end position="153"/>
    </location>
</feature>
<organism evidence="2 3">
    <name type="scientific">Phytophthora cactorum</name>
    <dbReference type="NCBI Taxonomy" id="29920"/>
    <lineage>
        <taxon>Eukaryota</taxon>
        <taxon>Sar</taxon>
        <taxon>Stramenopiles</taxon>
        <taxon>Oomycota</taxon>
        <taxon>Peronosporomycetes</taxon>
        <taxon>Peronosporales</taxon>
        <taxon>Peronosporaceae</taxon>
        <taxon>Phytophthora</taxon>
    </lineage>
</organism>
<reference evidence="2" key="1">
    <citation type="submission" date="2018-10" db="EMBL/GenBank/DDBJ databases">
        <title>Effector identification in a new, highly contiguous assembly of the strawberry crown rot pathogen Phytophthora cactorum.</title>
        <authorList>
            <person name="Armitage A.D."/>
            <person name="Nellist C.F."/>
            <person name="Bates H."/>
            <person name="Vickerstaff R.J."/>
            <person name="Harrison R.J."/>
        </authorList>
    </citation>
    <scope>NUCLEOTIDE SEQUENCE</scope>
    <source>
        <strain evidence="2">4040</strain>
    </source>
</reference>
<comment type="caution">
    <text evidence="2">The sequence shown here is derived from an EMBL/GenBank/DDBJ whole genome shotgun (WGS) entry which is preliminary data.</text>
</comment>
<name>A0A8T1AMT7_9STRA</name>
<protein>
    <submittedName>
        <fullName evidence="2">Uncharacterized protein</fullName>
    </submittedName>
</protein>
<dbReference type="PANTHER" id="PTHR37069:SF2">
    <property type="entry name" value="PIGGYBAC TRANSPOSABLE ELEMENT-DERIVED PROTEIN DOMAIN-CONTAINING PROTEIN"/>
    <property type="match status" value="1"/>
</dbReference>
<dbReference type="Proteomes" id="UP000736787">
    <property type="component" value="Unassembled WGS sequence"/>
</dbReference>
<evidence type="ECO:0000256" key="1">
    <source>
        <dbReference type="SAM" id="MobiDB-lite"/>
    </source>
</evidence>
<dbReference type="VEuPathDB" id="FungiDB:PC110_g13225"/>